<evidence type="ECO:0000313" key="2">
    <source>
        <dbReference type="Proteomes" id="UP000004810"/>
    </source>
</evidence>
<dbReference type="EMBL" id="ADBV01013627">
    <property type="protein sequence ID" value="EJW73667.1"/>
    <property type="molecule type" value="Genomic_DNA"/>
</dbReference>
<comment type="caution">
    <text evidence="1">The sequence shown here is derived from an EMBL/GenBank/DDBJ whole genome shotgun (WGS) entry which is preliminary data.</text>
</comment>
<dbReference type="AlphaFoldDB" id="J9E9L2"/>
<organism evidence="1 2">
    <name type="scientific">Wuchereria bancrofti</name>
    <dbReference type="NCBI Taxonomy" id="6293"/>
    <lineage>
        <taxon>Eukaryota</taxon>
        <taxon>Metazoa</taxon>
        <taxon>Ecdysozoa</taxon>
        <taxon>Nematoda</taxon>
        <taxon>Chromadorea</taxon>
        <taxon>Rhabditida</taxon>
        <taxon>Spirurina</taxon>
        <taxon>Spiruromorpha</taxon>
        <taxon>Filarioidea</taxon>
        <taxon>Onchocercidae</taxon>
        <taxon>Wuchereria</taxon>
    </lineage>
</organism>
<feature type="non-terminal residue" evidence="1">
    <location>
        <position position="83"/>
    </location>
</feature>
<accession>J9E9L2</accession>
<protein>
    <submittedName>
        <fullName evidence="1">Uncharacterized protein</fullName>
    </submittedName>
</protein>
<proteinExistence type="predicted"/>
<reference evidence="2" key="1">
    <citation type="submission" date="2012-08" db="EMBL/GenBank/DDBJ databases">
        <title>The Genome Sequence of Wuchereria bancrofti.</title>
        <authorList>
            <person name="Nutman T.B."/>
            <person name="Fink D.L."/>
            <person name="Russ C."/>
            <person name="Young S."/>
            <person name="Zeng Q."/>
            <person name="Koehrsen M."/>
            <person name="Alvarado L."/>
            <person name="Berlin A."/>
            <person name="Chapman S.B."/>
            <person name="Chen Z."/>
            <person name="Freedman E."/>
            <person name="Gellesch M."/>
            <person name="Goldberg J."/>
            <person name="Griggs A."/>
            <person name="Gujja S."/>
            <person name="Heilman E.R."/>
            <person name="Heiman D."/>
            <person name="Hepburn T."/>
            <person name="Howarth C."/>
            <person name="Jen D."/>
            <person name="Larson L."/>
            <person name="Lewis B."/>
            <person name="Mehta T."/>
            <person name="Park D."/>
            <person name="Pearson M."/>
            <person name="Roberts A."/>
            <person name="Saif S."/>
            <person name="Shea T."/>
            <person name="Shenoy N."/>
            <person name="Sisk P."/>
            <person name="Stolte C."/>
            <person name="Sykes S."/>
            <person name="Walk T."/>
            <person name="White J."/>
            <person name="Yandava C."/>
            <person name="Haas B."/>
            <person name="Henn M.R."/>
            <person name="Nusbaum C."/>
            <person name="Birren B."/>
        </authorList>
    </citation>
    <scope>NUCLEOTIDE SEQUENCE [LARGE SCALE GENOMIC DNA]</scope>
    <source>
        <strain evidence="2">NA</strain>
    </source>
</reference>
<name>J9E9L2_WUCBA</name>
<evidence type="ECO:0000313" key="1">
    <source>
        <dbReference type="EMBL" id="EJW73667.1"/>
    </source>
</evidence>
<gene>
    <name evidence="1" type="ORF">WUBG_15430</name>
</gene>
<dbReference type="Proteomes" id="UP000004810">
    <property type="component" value="Unassembled WGS sequence"/>
</dbReference>
<sequence>MPGTVTTLPVQLANSMKASYVYASASARVYVYVDTARTYIAAHATSMTIAGDGGDRWIQCSVMEPRENIGTTGGDGQYYSHSS</sequence>